<dbReference type="InParanoid" id="A8NNL3"/>
<dbReference type="InterPro" id="IPR001810">
    <property type="entry name" value="F-box_dom"/>
</dbReference>
<dbReference type="SUPFAM" id="SSF81383">
    <property type="entry name" value="F-box domain"/>
    <property type="match status" value="1"/>
</dbReference>
<dbReference type="PROSITE" id="PS50181">
    <property type="entry name" value="FBOX"/>
    <property type="match status" value="1"/>
</dbReference>
<evidence type="ECO:0000259" key="1">
    <source>
        <dbReference type="PROSITE" id="PS50181"/>
    </source>
</evidence>
<dbReference type="KEGG" id="cci:CC1G_07292"/>
<evidence type="ECO:0000313" key="3">
    <source>
        <dbReference type="Proteomes" id="UP000001861"/>
    </source>
</evidence>
<comment type="caution">
    <text evidence="2">The sequence shown here is derived from an EMBL/GenBank/DDBJ whole genome shotgun (WGS) entry which is preliminary data.</text>
</comment>
<reference evidence="2 3" key="1">
    <citation type="journal article" date="2010" name="Proc. Natl. Acad. Sci. U.S.A.">
        <title>Insights into evolution of multicellular fungi from the assembled chromosomes of the mushroom Coprinopsis cinerea (Coprinus cinereus).</title>
        <authorList>
            <person name="Stajich J.E."/>
            <person name="Wilke S.K."/>
            <person name="Ahren D."/>
            <person name="Au C.H."/>
            <person name="Birren B.W."/>
            <person name="Borodovsky M."/>
            <person name="Burns C."/>
            <person name="Canback B."/>
            <person name="Casselton L.A."/>
            <person name="Cheng C.K."/>
            <person name="Deng J."/>
            <person name="Dietrich F.S."/>
            <person name="Fargo D.C."/>
            <person name="Farman M.L."/>
            <person name="Gathman A.C."/>
            <person name="Goldberg J."/>
            <person name="Guigo R."/>
            <person name="Hoegger P.J."/>
            <person name="Hooker J.B."/>
            <person name="Huggins A."/>
            <person name="James T.Y."/>
            <person name="Kamada T."/>
            <person name="Kilaru S."/>
            <person name="Kodira C."/>
            <person name="Kues U."/>
            <person name="Kupfer D."/>
            <person name="Kwan H.S."/>
            <person name="Lomsadze A."/>
            <person name="Li W."/>
            <person name="Lilly W.W."/>
            <person name="Ma L.J."/>
            <person name="Mackey A.J."/>
            <person name="Manning G."/>
            <person name="Martin F."/>
            <person name="Muraguchi H."/>
            <person name="Natvig D.O."/>
            <person name="Palmerini H."/>
            <person name="Ramesh M.A."/>
            <person name="Rehmeyer C.J."/>
            <person name="Roe B.A."/>
            <person name="Shenoy N."/>
            <person name="Stanke M."/>
            <person name="Ter-Hovhannisyan V."/>
            <person name="Tunlid A."/>
            <person name="Velagapudi R."/>
            <person name="Vision T.J."/>
            <person name="Zeng Q."/>
            <person name="Zolan M.E."/>
            <person name="Pukkila P.J."/>
        </authorList>
    </citation>
    <scope>NUCLEOTIDE SEQUENCE [LARGE SCALE GENOMIC DNA]</scope>
    <source>
        <strain evidence="3">Okayama-7 / 130 / ATCC MYA-4618 / FGSC 9003</strain>
    </source>
</reference>
<dbReference type="InterPro" id="IPR036047">
    <property type="entry name" value="F-box-like_dom_sf"/>
</dbReference>
<dbReference type="GeneID" id="6011677"/>
<name>A8NNL3_COPC7</name>
<proteinExistence type="predicted"/>
<dbReference type="Pfam" id="PF12937">
    <property type="entry name" value="F-box-like"/>
    <property type="match status" value="1"/>
</dbReference>
<organism evidence="2 3">
    <name type="scientific">Coprinopsis cinerea (strain Okayama-7 / 130 / ATCC MYA-4618 / FGSC 9003)</name>
    <name type="common">Inky cap fungus</name>
    <name type="synonym">Hormographiella aspergillata</name>
    <dbReference type="NCBI Taxonomy" id="240176"/>
    <lineage>
        <taxon>Eukaryota</taxon>
        <taxon>Fungi</taxon>
        <taxon>Dikarya</taxon>
        <taxon>Basidiomycota</taxon>
        <taxon>Agaricomycotina</taxon>
        <taxon>Agaricomycetes</taxon>
        <taxon>Agaricomycetidae</taxon>
        <taxon>Agaricales</taxon>
        <taxon>Agaricineae</taxon>
        <taxon>Psathyrellaceae</taxon>
        <taxon>Coprinopsis</taxon>
    </lineage>
</organism>
<sequence length="559" mass="63806">MGRKTPNLPVEILSEILEYLPESNLLDVTTVSRTFHGICTRKLYKEVYLKGFKRFKLCVETLAFNQTAASYVKSLAALVSGAEVTPMFTRSLRAALQNVALSVTHLGFTCTDNSLKIGHLLRRISFPKLSVFRINEPLDKELAVFLQNNDRIETLSVGYRVELPVKGRGRAKDYHRDMRIGMPRLRHFRGPSQALSIFLPNSSVDEVEIIGDTTAQWMEALSMTAVPLQVLSMKCSLVMEEAVLNHIRTNLTHLTELKMHCYQWDSQSPFVTKLAAVVPNLPKLRSLLIFNEWTSRQPTYLTLEEDYRCIQNLTANQERLTMIETPARFDQDPVKVQWARLKKSGQWIPLCSQKDAVRWLYARTGLHLSLQNRIFRVFAIGPAAILNVIDRTVPPEPTAERKDAAITEIGRAAAKFFNRVYKVDGEGEDKDEDERLRVPIRSGNNRVHRPYVDRIGDVLPGTESMTEIWDGYCTLLGMAAMHPVEYTTMRALADIDDVLGDDHIPVLDETQRETLDFIMTLLWCAMCSMELEIWHFLRNPEQEWTGTCMFHTLDSVTTV</sequence>
<protein>
    <recommendedName>
        <fullName evidence="1">F-box domain-containing protein</fullName>
    </recommendedName>
</protein>
<gene>
    <name evidence="2" type="ORF">CC1G_07292</name>
</gene>
<dbReference type="RefSeq" id="XP_001835150.1">
    <property type="nucleotide sequence ID" value="XM_001835098.1"/>
</dbReference>
<feature type="domain" description="F-box" evidence="1">
    <location>
        <begin position="2"/>
        <end position="47"/>
    </location>
</feature>
<dbReference type="SMART" id="SM00256">
    <property type="entry name" value="FBOX"/>
    <property type="match status" value="1"/>
</dbReference>
<dbReference type="OrthoDB" id="3190489at2759"/>
<accession>A8NNL3</accession>
<dbReference type="AlphaFoldDB" id="A8NNL3"/>
<keyword evidence="3" id="KW-1185">Reference proteome</keyword>
<evidence type="ECO:0000313" key="2">
    <source>
        <dbReference type="EMBL" id="EAU86634.1"/>
    </source>
</evidence>
<dbReference type="Proteomes" id="UP000001861">
    <property type="component" value="Unassembled WGS sequence"/>
</dbReference>
<dbReference type="VEuPathDB" id="FungiDB:CC1G_07292"/>
<dbReference type="EMBL" id="AACS02000012">
    <property type="protein sequence ID" value="EAU86634.1"/>
    <property type="molecule type" value="Genomic_DNA"/>
</dbReference>